<protein>
    <submittedName>
        <fullName evidence="4">Recombinase family protein</fullName>
    </submittedName>
</protein>
<evidence type="ECO:0000313" key="4">
    <source>
        <dbReference type="EMBL" id="UUX34906.1"/>
    </source>
</evidence>
<evidence type="ECO:0000259" key="2">
    <source>
        <dbReference type="PROSITE" id="PS51736"/>
    </source>
</evidence>
<reference evidence="4 5" key="1">
    <citation type="submission" date="2022-08" db="EMBL/GenBank/DDBJ databases">
        <title>Aerococcaceae sp. nov isolated from spoiled eye mask.</title>
        <authorList>
            <person name="Zhou G."/>
            <person name="Xie X.-B."/>
            <person name="Shi Q.-S."/>
            <person name="Wang Y.-S."/>
            <person name="Wen X."/>
            <person name="Peng H."/>
            <person name="Yang X.-J."/>
            <person name="Tao H.-B."/>
            <person name="Huang X.-M."/>
        </authorList>
    </citation>
    <scope>NUCLEOTIDE SEQUENCE [LARGE SCALE GENOMIC DNA]</scope>
    <source>
        <strain evidence="5">DM20194951</strain>
    </source>
</reference>
<dbReference type="InterPro" id="IPR036162">
    <property type="entry name" value="Resolvase-like_N_sf"/>
</dbReference>
<evidence type="ECO:0000256" key="1">
    <source>
        <dbReference type="SAM" id="MobiDB-lite"/>
    </source>
</evidence>
<sequence length="307" mass="35653">MDLKDSMYYIPARHQPKRKRVAIYARVSSNTKDQLRSLANQVSALTQKVSLVEDWRLVDIYIDVASAKEKLKREEFNRLIVDCRNKKVTIVLTKSVSRFGRDTIEALETVRLLKELKVRIIFDQEDIDTASEDSELLLTIYESLAQADNESRSQNIKLGHRYRAMDGTSKLYHRKCYGYDHDKEGLLIVNEEQAVVVRQIFAWYLEGNSIVGLIKLLEENHIPSPRGKAKWSKRALETMLSNEKYIGKVHLFKNNEYEDSYLIEDNHTAIISKYVFEKVQSEKSRRSNVIRTGNGLERKNSKYSSKA</sequence>
<dbReference type="PROSITE" id="PS51737">
    <property type="entry name" value="RECOMBINASE_DNA_BIND"/>
    <property type="match status" value="1"/>
</dbReference>
<gene>
    <name evidence="4" type="ORF">NRE15_04475</name>
</gene>
<dbReference type="Pfam" id="PF07508">
    <property type="entry name" value="Recombinase"/>
    <property type="match status" value="1"/>
</dbReference>
<dbReference type="Proteomes" id="UP001315967">
    <property type="component" value="Chromosome"/>
</dbReference>
<organism evidence="4 5">
    <name type="scientific">Fundicoccus culcitae</name>
    <dbReference type="NCBI Taxonomy" id="2969821"/>
    <lineage>
        <taxon>Bacteria</taxon>
        <taxon>Bacillati</taxon>
        <taxon>Bacillota</taxon>
        <taxon>Bacilli</taxon>
        <taxon>Lactobacillales</taxon>
        <taxon>Aerococcaceae</taxon>
        <taxon>Fundicoccus</taxon>
    </lineage>
</organism>
<dbReference type="CDD" id="cd00338">
    <property type="entry name" value="Ser_Recombinase"/>
    <property type="match status" value="1"/>
</dbReference>
<feature type="domain" description="Resolvase/invertase-type recombinase catalytic" evidence="2">
    <location>
        <begin position="20"/>
        <end position="167"/>
    </location>
</feature>
<name>A0ABY5P8J0_9LACT</name>
<dbReference type="PANTHER" id="PTHR30461">
    <property type="entry name" value="DNA-INVERTASE FROM LAMBDOID PROPHAGE"/>
    <property type="match status" value="1"/>
</dbReference>
<dbReference type="InterPro" id="IPR011109">
    <property type="entry name" value="DNA_bind_recombinase_dom"/>
</dbReference>
<dbReference type="InterPro" id="IPR050639">
    <property type="entry name" value="SSR_resolvase"/>
</dbReference>
<dbReference type="Gene3D" id="3.90.1750.20">
    <property type="entry name" value="Putative Large Serine Recombinase, Chain B, Domain 2"/>
    <property type="match status" value="1"/>
</dbReference>
<feature type="domain" description="Recombinase" evidence="3">
    <location>
        <begin position="176"/>
        <end position="289"/>
    </location>
</feature>
<accession>A0ABY5P8J0</accession>
<dbReference type="InterPro" id="IPR006119">
    <property type="entry name" value="Resolv_N"/>
</dbReference>
<dbReference type="SMART" id="SM00857">
    <property type="entry name" value="Resolvase"/>
    <property type="match status" value="1"/>
</dbReference>
<dbReference type="Pfam" id="PF00239">
    <property type="entry name" value="Resolvase"/>
    <property type="match status" value="1"/>
</dbReference>
<dbReference type="EMBL" id="CP102453">
    <property type="protein sequence ID" value="UUX34906.1"/>
    <property type="molecule type" value="Genomic_DNA"/>
</dbReference>
<dbReference type="InterPro" id="IPR038109">
    <property type="entry name" value="DNA_bind_recomb_sf"/>
</dbReference>
<dbReference type="PANTHER" id="PTHR30461:SF23">
    <property type="entry name" value="DNA RECOMBINASE-RELATED"/>
    <property type="match status" value="1"/>
</dbReference>
<dbReference type="SUPFAM" id="SSF53041">
    <property type="entry name" value="Resolvase-like"/>
    <property type="match status" value="1"/>
</dbReference>
<dbReference type="RefSeq" id="WP_313794398.1">
    <property type="nucleotide sequence ID" value="NZ_CP102453.1"/>
</dbReference>
<feature type="region of interest" description="Disordered" evidence="1">
    <location>
        <begin position="287"/>
        <end position="307"/>
    </location>
</feature>
<proteinExistence type="predicted"/>
<evidence type="ECO:0000313" key="5">
    <source>
        <dbReference type="Proteomes" id="UP001315967"/>
    </source>
</evidence>
<dbReference type="PROSITE" id="PS51736">
    <property type="entry name" value="RECOMBINASES_3"/>
    <property type="match status" value="1"/>
</dbReference>
<evidence type="ECO:0000259" key="3">
    <source>
        <dbReference type="PROSITE" id="PS51737"/>
    </source>
</evidence>
<dbReference type="Gene3D" id="3.40.50.1390">
    <property type="entry name" value="Resolvase, N-terminal catalytic domain"/>
    <property type="match status" value="1"/>
</dbReference>
<keyword evidence="5" id="KW-1185">Reference proteome</keyword>